<proteinExistence type="predicted"/>
<organism evidence="3 4">
    <name type="scientific">Brachymonas denitrificans DSM 15123</name>
    <dbReference type="NCBI Taxonomy" id="1121117"/>
    <lineage>
        <taxon>Bacteria</taxon>
        <taxon>Pseudomonadati</taxon>
        <taxon>Pseudomonadota</taxon>
        <taxon>Betaproteobacteria</taxon>
        <taxon>Burkholderiales</taxon>
        <taxon>Comamonadaceae</taxon>
        <taxon>Brachymonas</taxon>
    </lineage>
</organism>
<feature type="transmembrane region" description="Helical" evidence="1">
    <location>
        <begin position="16"/>
        <end position="36"/>
    </location>
</feature>
<dbReference type="STRING" id="1121117.SAMN02745977_00938"/>
<evidence type="ECO:0000313" key="3">
    <source>
        <dbReference type="EMBL" id="SEN27110.1"/>
    </source>
</evidence>
<evidence type="ECO:0000259" key="2">
    <source>
        <dbReference type="Pfam" id="PF01569"/>
    </source>
</evidence>
<feature type="transmembrane region" description="Helical" evidence="1">
    <location>
        <begin position="138"/>
        <end position="154"/>
    </location>
</feature>
<dbReference type="InterPro" id="IPR000326">
    <property type="entry name" value="PAP2/HPO"/>
</dbReference>
<dbReference type="AlphaFoldDB" id="A0A1H8F667"/>
<dbReference type="InterPro" id="IPR036938">
    <property type="entry name" value="PAP2/HPO_sf"/>
</dbReference>
<dbReference type="RefSeq" id="WP_159430715.1">
    <property type="nucleotide sequence ID" value="NZ_FOCW01000001.1"/>
</dbReference>
<dbReference type="Proteomes" id="UP000199531">
    <property type="component" value="Unassembled WGS sequence"/>
</dbReference>
<keyword evidence="1" id="KW-1133">Transmembrane helix</keyword>
<dbReference type="SUPFAM" id="SSF48317">
    <property type="entry name" value="Acid phosphatase/Vanadium-dependent haloperoxidase"/>
    <property type="match status" value="1"/>
</dbReference>
<dbReference type="Gene3D" id="1.20.144.10">
    <property type="entry name" value="Phosphatidic acid phosphatase type 2/haloperoxidase"/>
    <property type="match status" value="1"/>
</dbReference>
<feature type="domain" description="Phosphatidic acid phosphatase type 2/haloperoxidase" evidence="2">
    <location>
        <begin position="99"/>
        <end position="213"/>
    </location>
</feature>
<keyword evidence="4" id="KW-1185">Reference proteome</keyword>
<dbReference type="Pfam" id="PF01569">
    <property type="entry name" value="PAP2"/>
    <property type="match status" value="1"/>
</dbReference>
<keyword evidence="1" id="KW-0472">Membrane</keyword>
<feature type="transmembrane region" description="Helical" evidence="1">
    <location>
        <begin position="87"/>
        <end position="109"/>
    </location>
</feature>
<dbReference type="EMBL" id="FOCW01000001">
    <property type="protein sequence ID" value="SEN27110.1"/>
    <property type="molecule type" value="Genomic_DNA"/>
</dbReference>
<feature type="transmembrane region" description="Helical" evidence="1">
    <location>
        <begin position="166"/>
        <end position="184"/>
    </location>
</feature>
<accession>A0A1H8F667</accession>
<protein>
    <submittedName>
        <fullName evidence="3">PAP2 superfamily protein</fullName>
    </submittedName>
</protein>
<feature type="transmembrane region" description="Helical" evidence="1">
    <location>
        <begin position="56"/>
        <end position="75"/>
    </location>
</feature>
<feature type="transmembrane region" description="Helical" evidence="1">
    <location>
        <begin position="190"/>
        <end position="210"/>
    </location>
</feature>
<sequence length="229" mass="26474">MSASWQRQLWQRVSTLWWLKALGTTAFMWVFFLFYFELLHDPVFPVTVMPDTWIDRIVAFSPHWVIVYFSLWVYVSLPGALQPDLRGLLWHGVSAFLMCAAGLAFYYWYPTTFDQPRVDWSSQPLGRILQSVDAPGNAFPSMHVAYALFAWAWIRHELLEMRAPRWLHITSLLWCIAIGFSTLATKQHVWWDVLAGIALGLSAGCMAVLATRWRKARLQRQSAPVSLQP</sequence>
<evidence type="ECO:0000313" key="4">
    <source>
        <dbReference type="Proteomes" id="UP000199531"/>
    </source>
</evidence>
<name>A0A1H8F667_9BURK</name>
<keyword evidence="1" id="KW-0812">Transmembrane</keyword>
<gene>
    <name evidence="3" type="ORF">SAMN02745977_00938</name>
</gene>
<reference evidence="3 4" key="1">
    <citation type="submission" date="2016-10" db="EMBL/GenBank/DDBJ databases">
        <authorList>
            <person name="de Groot N.N."/>
        </authorList>
    </citation>
    <scope>NUCLEOTIDE SEQUENCE [LARGE SCALE GENOMIC DNA]</scope>
    <source>
        <strain evidence="3 4">DSM 15123</strain>
    </source>
</reference>
<evidence type="ECO:0000256" key="1">
    <source>
        <dbReference type="SAM" id="Phobius"/>
    </source>
</evidence>
<dbReference type="OrthoDB" id="5801498at2"/>